<dbReference type="Proteomes" id="UP000001695">
    <property type="component" value="Chromosome"/>
</dbReference>
<proteinExistence type="predicted"/>
<reference evidence="2" key="1">
    <citation type="submission" date="2008-03" db="EMBL/GenBank/DDBJ databases">
        <title>Complete sequence of chromosome of Beijerinckia indica subsp. indica ATCC 9039.</title>
        <authorList>
            <consortium name="US DOE Joint Genome Institute"/>
            <person name="Copeland A."/>
            <person name="Lucas S."/>
            <person name="Lapidus A."/>
            <person name="Glavina del Rio T."/>
            <person name="Dalin E."/>
            <person name="Tice H."/>
            <person name="Bruce D."/>
            <person name="Goodwin L."/>
            <person name="Pitluck S."/>
            <person name="LaButti K."/>
            <person name="Schmutz J."/>
            <person name="Larimer F."/>
            <person name="Land M."/>
            <person name="Hauser L."/>
            <person name="Kyrpides N."/>
            <person name="Mikhailova N."/>
            <person name="Dunfield P.F."/>
            <person name="Dedysh S.N."/>
            <person name="Liesack W."/>
            <person name="Saw J.H."/>
            <person name="Alam M."/>
            <person name="Chen Y."/>
            <person name="Murrell J.C."/>
            <person name="Richardson P."/>
        </authorList>
    </citation>
    <scope>NUCLEOTIDE SEQUENCE [LARGE SCALE GENOMIC DNA]</scope>
    <source>
        <strain evidence="2">ATCC 9039 / DSM 1715 / NCIMB 8712</strain>
    </source>
</reference>
<accession>B2IEI2</accession>
<dbReference type="AlphaFoldDB" id="B2IEI2"/>
<dbReference type="HOGENOM" id="CLU_1966251_0_0_5"/>
<keyword evidence="2" id="KW-1185">Reference proteome</keyword>
<evidence type="ECO:0000313" key="1">
    <source>
        <dbReference type="EMBL" id="ACB95580.1"/>
    </source>
</evidence>
<dbReference type="RefSeq" id="WP_012384936.1">
    <property type="nucleotide sequence ID" value="NC_010581.1"/>
</dbReference>
<sequence>MDWKWDAACDILTREQNETSEAFERLSKKLPALDDEFRESTEGNVSEIQKWDDMTEGQKVEALARARASGARCARSACAGAIGYDANVLMDCSDYVEAPSRLQLAFMQGAQEVLNKRLREERVTPAK</sequence>
<gene>
    <name evidence="1" type="ordered locus">Bind_1957</name>
</gene>
<protein>
    <submittedName>
        <fullName evidence="1">Uncharacterized protein</fullName>
    </submittedName>
</protein>
<dbReference type="EMBL" id="CP001016">
    <property type="protein sequence ID" value="ACB95580.1"/>
    <property type="molecule type" value="Genomic_DNA"/>
</dbReference>
<reference evidence="1 2" key="2">
    <citation type="journal article" date="2010" name="J. Bacteriol.">
        <title>Complete genome sequence of Beijerinckia indica subsp. indica.</title>
        <authorList>
            <person name="Tamas I."/>
            <person name="Dedysh S.N."/>
            <person name="Liesack W."/>
            <person name="Stott M.B."/>
            <person name="Alam M."/>
            <person name="Murrell J.C."/>
            <person name="Dunfield P.F."/>
        </authorList>
    </citation>
    <scope>NUCLEOTIDE SEQUENCE [LARGE SCALE GENOMIC DNA]</scope>
    <source>
        <strain evidence="2">ATCC 9039 / DSM 1715 / NCIMB 8712</strain>
    </source>
</reference>
<name>B2IEI2_BEII9</name>
<dbReference type="KEGG" id="bid:Bind_1957"/>
<organism evidence="1 2">
    <name type="scientific">Beijerinckia indica subsp. indica (strain ATCC 9039 / DSM 1715 / NCIMB 8712)</name>
    <dbReference type="NCBI Taxonomy" id="395963"/>
    <lineage>
        <taxon>Bacteria</taxon>
        <taxon>Pseudomonadati</taxon>
        <taxon>Pseudomonadota</taxon>
        <taxon>Alphaproteobacteria</taxon>
        <taxon>Hyphomicrobiales</taxon>
        <taxon>Beijerinckiaceae</taxon>
        <taxon>Beijerinckia</taxon>
    </lineage>
</organism>
<evidence type="ECO:0000313" key="2">
    <source>
        <dbReference type="Proteomes" id="UP000001695"/>
    </source>
</evidence>